<gene>
    <name evidence="1" type="ORF">BU25DRAFT_427544</name>
</gene>
<protein>
    <submittedName>
        <fullName evidence="1">Glycosyltransferase family 69 protein</fullName>
    </submittedName>
</protein>
<sequence>MGHNTTILTRRRRFYSFRRLPRSSTLKFILLIFFLWDSIHCISLYLHQTAALRTPPPPPNAKRIYIAAQHYNSARLLREHWNEALYKLVKELGVDNVFVSIYESGSYDETQQALRELEANLEVLQVRKEVVLSKLTHKEEIAAQPTEHGWIDTPAGVHALRRIPFLASIRNKVFQPLEALTAQGEHFDTILFLNDVAFNTEDVLRILDTNGGNYAAACSLDFSKPPYFYDTFALRDSQGHEAILQTWPYFRSYASRHAAERFLPVPVTSCWNGMVAMPAGPFLGDHALRFRGTNDSLARHHLEGSECCLIHADNPLSATKGIFLNAAVQVGYNMTAYNAVHSPDAVMSPLRMYTRIWQSRILRWSTTPLFKERVVHNRVTKWAEETKEKEPGEYCLVNEMQVIFERGWKHV</sequence>
<name>A0ACB6SHC5_9PLEO</name>
<accession>A0ACB6SHC5</accession>
<organism evidence="1 2">
    <name type="scientific">Macroventuria anomochaeta</name>
    <dbReference type="NCBI Taxonomy" id="301207"/>
    <lineage>
        <taxon>Eukaryota</taxon>
        <taxon>Fungi</taxon>
        <taxon>Dikarya</taxon>
        <taxon>Ascomycota</taxon>
        <taxon>Pezizomycotina</taxon>
        <taxon>Dothideomycetes</taxon>
        <taxon>Pleosporomycetidae</taxon>
        <taxon>Pleosporales</taxon>
        <taxon>Pleosporineae</taxon>
        <taxon>Didymellaceae</taxon>
        <taxon>Macroventuria</taxon>
    </lineage>
</organism>
<evidence type="ECO:0000313" key="2">
    <source>
        <dbReference type="Proteomes" id="UP000799754"/>
    </source>
</evidence>
<reference evidence="1" key="1">
    <citation type="journal article" date="2020" name="Stud. Mycol.">
        <title>101 Dothideomycetes genomes: a test case for predicting lifestyles and emergence of pathogens.</title>
        <authorList>
            <person name="Haridas S."/>
            <person name="Albert R."/>
            <person name="Binder M."/>
            <person name="Bloem J."/>
            <person name="Labutti K."/>
            <person name="Salamov A."/>
            <person name="Andreopoulos B."/>
            <person name="Baker S."/>
            <person name="Barry K."/>
            <person name="Bills G."/>
            <person name="Bluhm B."/>
            <person name="Cannon C."/>
            <person name="Castanera R."/>
            <person name="Culley D."/>
            <person name="Daum C."/>
            <person name="Ezra D."/>
            <person name="Gonzalez J."/>
            <person name="Henrissat B."/>
            <person name="Kuo A."/>
            <person name="Liang C."/>
            <person name="Lipzen A."/>
            <person name="Lutzoni F."/>
            <person name="Magnuson J."/>
            <person name="Mondo S."/>
            <person name="Nolan M."/>
            <person name="Ohm R."/>
            <person name="Pangilinan J."/>
            <person name="Park H.-J."/>
            <person name="Ramirez L."/>
            <person name="Alfaro M."/>
            <person name="Sun H."/>
            <person name="Tritt A."/>
            <person name="Yoshinaga Y."/>
            <person name="Zwiers L.-H."/>
            <person name="Turgeon B."/>
            <person name="Goodwin S."/>
            <person name="Spatafora J."/>
            <person name="Crous P."/>
            <person name="Grigoriev I."/>
        </authorList>
    </citation>
    <scope>NUCLEOTIDE SEQUENCE</scope>
    <source>
        <strain evidence="1">CBS 525.71</strain>
    </source>
</reference>
<evidence type="ECO:0000313" key="1">
    <source>
        <dbReference type="EMBL" id="KAF2632699.1"/>
    </source>
</evidence>
<proteinExistence type="predicted"/>
<dbReference type="EMBL" id="MU006702">
    <property type="protein sequence ID" value="KAF2632699.1"/>
    <property type="molecule type" value="Genomic_DNA"/>
</dbReference>
<dbReference type="Proteomes" id="UP000799754">
    <property type="component" value="Unassembled WGS sequence"/>
</dbReference>
<keyword evidence="2" id="KW-1185">Reference proteome</keyword>
<comment type="caution">
    <text evidence="1">The sequence shown here is derived from an EMBL/GenBank/DDBJ whole genome shotgun (WGS) entry which is preliminary data.</text>
</comment>